<evidence type="ECO:0008006" key="3">
    <source>
        <dbReference type="Google" id="ProtNLM"/>
    </source>
</evidence>
<evidence type="ECO:0000313" key="1">
    <source>
        <dbReference type="EMBL" id="RJY50544.1"/>
    </source>
</evidence>
<proteinExistence type="predicted"/>
<dbReference type="RefSeq" id="WP_119982551.1">
    <property type="nucleotide sequence ID" value="NZ_QXZZ01000026.1"/>
</dbReference>
<gene>
    <name evidence="1" type="ORF">D2965_05530</name>
</gene>
<comment type="caution">
    <text evidence="1">The sequence shown here is derived from an EMBL/GenBank/DDBJ whole genome shotgun (WGS) entry which is preliminary data.</text>
</comment>
<sequence length="226" mass="26463">MENLYKELRSFFANDMDLNDLFDSEAIIWIDWREDDEDVVNYFNDMMDEPIDIQTVSNGKPYGDDIVLQKGDKELLIPYGDEKDRDVTIKYFNEFVKPDYEVRWFTESLGNDTLGFTVLSGAEWAKLNDEFGADTVRYYFEPIKLESNMFNLDMDEVFALLALRENSDGVNTDFSVQLDWIKIINKEKALTEQKESGQIDLKQYMVAKKELQQIKDDFVATHGEME</sequence>
<organism evidence="1 2">
    <name type="scientific">Veillonella atypica</name>
    <dbReference type="NCBI Taxonomy" id="39777"/>
    <lineage>
        <taxon>Bacteria</taxon>
        <taxon>Bacillati</taxon>
        <taxon>Bacillota</taxon>
        <taxon>Negativicutes</taxon>
        <taxon>Veillonellales</taxon>
        <taxon>Veillonellaceae</taxon>
        <taxon>Veillonella</taxon>
    </lineage>
</organism>
<dbReference type="Proteomes" id="UP000277803">
    <property type="component" value="Unassembled WGS sequence"/>
</dbReference>
<accession>A0A3A6W0R8</accession>
<dbReference type="AlphaFoldDB" id="A0A3A6W0R8"/>
<protein>
    <recommendedName>
        <fullName evidence="3">Glutathione reductase</fullName>
    </recommendedName>
</protein>
<evidence type="ECO:0000313" key="2">
    <source>
        <dbReference type="Proteomes" id="UP000277803"/>
    </source>
</evidence>
<dbReference type="EMBL" id="QXZZ01000026">
    <property type="protein sequence ID" value="RJY50544.1"/>
    <property type="molecule type" value="Genomic_DNA"/>
</dbReference>
<reference evidence="1 2" key="1">
    <citation type="submission" date="2018-09" db="EMBL/GenBank/DDBJ databases">
        <title>Genome sequence of Veillonella atypica isolated from periodontal Korean patients.</title>
        <authorList>
            <person name="Lee J.-H."/>
            <person name="Moon J.-H."/>
            <person name="Shin S.-Y."/>
        </authorList>
    </citation>
    <scope>NUCLEOTIDE SEQUENCE [LARGE SCALE GENOMIC DNA]</scope>
    <source>
        <strain evidence="1 2">KHUD_V1</strain>
    </source>
</reference>
<name>A0A3A6W0R8_9FIRM</name>